<keyword evidence="7" id="KW-1185">Reference proteome</keyword>
<feature type="domain" description="ARID" evidence="5">
    <location>
        <begin position="581"/>
        <end position="674"/>
    </location>
</feature>
<feature type="compositionally biased region" description="Polar residues" evidence="4">
    <location>
        <begin position="684"/>
        <end position="704"/>
    </location>
</feature>
<evidence type="ECO:0000313" key="7">
    <source>
        <dbReference type="Proteomes" id="UP000246171"/>
    </source>
</evidence>
<sequence length="1276" mass="139103">MLHTFHGYGIRDQMNSETMQGPFNVVQLTDDACIVSASQIMAGSKAATDDGPPTELAHPFYPLPDCYRPVLLLLLLAARCCCCYVLPAHPNLPIVFVPLSRLAESDSRLVRRASDHSTPVPIPAFPNPVCLSTFPEGDAPSLPLGSKKESRNPKLIGSNKIPDFQLLSPACCLSFSQIHFETPILPRSPCDLLIGLLPLSAARSAAANPHLIFCPFCGTSDLLWSRDLLDLLAISPSGLPTTAIRDRPPSACESAFLVVQPCRPSSTLHTWEIVSFTPKKQARDDYGLVKPLDMNASWLADASNLPNHDNGAFHQATIDPSAAFLHTSPTPDPTQFQRMFNGVPRNASPGFHNPNQVIPSKRPRPEDAMSMSPRQAPGAIAASRSQTPHQVPFPGYQGAANGAPQYPPHPTPYQHLQQGASPNVTQSPIMQEFDQHGVQRMGTASPSPFSPAGPQVGSHMSPSQSDHPSRVNTPQNSSFMPNQPYPQAMAPQFPPAPAMTTAAVQAPMQAHYGGMPQGYQQAIAAQQQQQRMHAMQMQNQGRPMAMNPAMAGRPVAAGMNAMANPQQMAAIRQMQQTMAKPPNPEGFMRSLQKFMMSRNLPLDPSPVVCGRPINLVQLYATVMKLGGSKKITAANMWHVIAQQLQFPPMQLPMAMQELREHYQRNLAAYEQAFLSTQQKQFAEQMQQTAVPRQPSDPSAMQFQTPAVKPGQGYDNAQQMGHPSPSPASVSSSVQHNASNGFATPTPVKTQGKPQNQHRLSISRQSQPPATPNDPTGQLPSQSPAQPGKAPGPVPVKPSEQLDQSDQPLKYQIEDPYKPMVLPESSFHGPIAIDEMYQIGEDISRLKPNVPSFAELGVIDIHALTMSIKSGIHAEMRMALDTLTSISSEPAIQISLDNCDDLVESLIECAEDQAEFLAEHAAEVSDMMLLSSYEEVTRGCQSEWTSLADVPEFGSLDYELDRAVDRLICITTILRNFSFIESNFGMLSTPPVVQFMSTIIRYLGTRNMLLRTHQNTLDFMKDTVTYLSNVAHTIQLPSKEEALCLLHFLLAFAPFPGPMSSEGIMFNSYNPSIHKYTPAAVDSLAKLLARDEPNRTFFRAIFSGDGASIQQELLTRAFGLAICPVPDQPRKPLAIADARKVFLMQGLLAADILSGFADGPIAKSWLESTDGFAIHLLRLSCLLSTERVPPPSNNSRQSHAARGQAEAEAAAYSSIINRGLAILRRLAEKSKLADSNATLRFPSGIIPRKESLLGALLMPNIDPGVVRQLITYARLAE</sequence>
<keyword evidence="1" id="KW-0805">Transcription regulation</keyword>
<dbReference type="InterPro" id="IPR036431">
    <property type="entry name" value="ARID_dom_sf"/>
</dbReference>
<evidence type="ECO:0000256" key="4">
    <source>
        <dbReference type="SAM" id="MobiDB-lite"/>
    </source>
</evidence>
<dbReference type="VEuPathDB" id="FungiDB:BO83DRAFT_420398"/>
<proteinExistence type="predicted"/>
<comment type="caution">
    <text evidence="6">The sequence shown here is derived from an EMBL/GenBank/DDBJ whole genome shotgun (WGS) entry which is preliminary data.</text>
</comment>
<dbReference type="PANTHER" id="PTHR13964:SF27">
    <property type="entry name" value="HAT-TRICK, ISOFORM D"/>
    <property type="match status" value="1"/>
</dbReference>
<dbReference type="InterPro" id="IPR051232">
    <property type="entry name" value="ARID/SWI1_ChromRemod"/>
</dbReference>
<dbReference type="InterPro" id="IPR001606">
    <property type="entry name" value="ARID_dom"/>
</dbReference>
<feature type="region of interest" description="Disordered" evidence="4">
    <location>
        <begin position="323"/>
        <end position="422"/>
    </location>
</feature>
<dbReference type="GO" id="GO:0006357">
    <property type="term" value="P:regulation of transcription by RNA polymerase II"/>
    <property type="evidence" value="ECO:0007669"/>
    <property type="project" value="TreeGrafter"/>
</dbReference>
<keyword evidence="2" id="KW-0804">Transcription</keyword>
<organism evidence="6 7">
    <name type="scientific">Aspergillus eucalypticola (strain CBS 122712 / IBT 29274)</name>
    <dbReference type="NCBI Taxonomy" id="1448314"/>
    <lineage>
        <taxon>Eukaryota</taxon>
        <taxon>Fungi</taxon>
        <taxon>Dikarya</taxon>
        <taxon>Ascomycota</taxon>
        <taxon>Pezizomycotina</taxon>
        <taxon>Eurotiomycetes</taxon>
        <taxon>Eurotiomycetidae</taxon>
        <taxon>Eurotiales</taxon>
        <taxon>Aspergillaceae</taxon>
        <taxon>Aspergillus</taxon>
        <taxon>Aspergillus subgen. Circumdati</taxon>
    </lineage>
</organism>
<evidence type="ECO:0000256" key="1">
    <source>
        <dbReference type="ARBA" id="ARBA00023015"/>
    </source>
</evidence>
<dbReference type="AlphaFoldDB" id="A0A317UTQ3"/>
<protein>
    <recommendedName>
        <fullName evidence="5">ARID domain-containing protein</fullName>
    </recommendedName>
</protein>
<evidence type="ECO:0000313" key="6">
    <source>
        <dbReference type="EMBL" id="PWY64686.1"/>
    </source>
</evidence>
<evidence type="ECO:0000259" key="5">
    <source>
        <dbReference type="PROSITE" id="PS51011"/>
    </source>
</evidence>
<feature type="region of interest" description="Disordered" evidence="4">
    <location>
        <begin position="684"/>
        <end position="805"/>
    </location>
</feature>
<dbReference type="Proteomes" id="UP000246171">
    <property type="component" value="Unassembled WGS sequence"/>
</dbReference>
<dbReference type="PANTHER" id="PTHR13964">
    <property type="entry name" value="RBP-RELATED"/>
    <property type="match status" value="1"/>
</dbReference>
<feature type="compositionally biased region" description="Polar residues" evidence="4">
    <location>
        <begin position="327"/>
        <end position="338"/>
    </location>
</feature>
<reference evidence="6" key="1">
    <citation type="submission" date="2016-12" db="EMBL/GenBank/DDBJ databases">
        <title>The genomes of Aspergillus section Nigri reveals drivers in fungal speciation.</title>
        <authorList>
            <consortium name="DOE Joint Genome Institute"/>
            <person name="Vesth T.C."/>
            <person name="Nybo J."/>
            <person name="Theobald S."/>
            <person name="Brandl J."/>
            <person name="Frisvad J.C."/>
            <person name="Nielsen K.F."/>
            <person name="Lyhne E.K."/>
            <person name="Kogle M.E."/>
            <person name="Kuo A."/>
            <person name="Riley R."/>
            <person name="Clum A."/>
            <person name="Nolan M."/>
            <person name="Lipzen A."/>
            <person name="Salamov A."/>
            <person name="Henrissat B."/>
            <person name="Wiebenga A."/>
            <person name="De vries R.P."/>
            <person name="Grigoriev I.V."/>
            <person name="Mortensen U.H."/>
            <person name="Andersen M.R."/>
            <person name="Baker S.E."/>
        </authorList>
    </citation>
    <scope>NUCLEOTIDE SEQUENCE</scope>
    <source>
        <strain evidence="6">CBS 122712</strain>
    </source>
</reference>
<dbReference type="GO" id="GO:0000976">
    <property type="term" value="F:transcription cis-regulatory region binding"/>
    <property type="evidence" value="ECO:0007669"/>
    <property type="project" value="TreeGrafter"/>
</dbReference>
<dbReference type="RefSeq" id="XP_025384087.1">
    <property type="nucleotide sequence ID" value="XM_025534932.1"/>
</dbReference>
<dbReference type="CDD" id="cd16871">
    <property type="entry name" value="ARID_Swi1p-like"/>
    <property type="match status" value="1"/>
</dbReference>
<dbReference type="SMART" id="SM00501">
    <property type="entry name" value="BRIGHT"/>
    <property type="match status" value="1"/>
</dbReference>
<dbReference type="SUPFAM" id="SSF46774">
    <property type="entry name" value="ARID-like"/>
    <property type="match status" value="1"/>
</dbReference>
<gene>
    <name evidence="6" type="ORF">BO83DRAFT_420398</name>
</gene>
<accession>A0A317UTQ3</accession>
<dbReference type="GO" id="GO:0016514">
    <property type="term" value="C:SWI/SNF complex"/>
    <property type="evidence" value="ECO:0007669"/>
    <property type="project" value="TreeGrafter"/>
</dbReference>
<feature type="compositionally biased region" description="Polar residues" evidence="4">
    <location>
        <begin position="734"/>
        <end position="782"/>
    </location>
</feature>
<name>A0A317UTQ3_ASPEC</name>
<dbReference type="Pfam" id="PF01388">
    <property type="entry name" value="ARID"/>
    <property type="match status" value="1"/>
</dbReference>
<dbReference type="OrthoDB" id="1938591at2759"/>
<feature type="region of interest" description="Disordered" evidence="4">
    <location>
        <begin position="438"/>
        <end position="481"/>
    </location>
</feature>
<evidence type="ECO:0000256" key="3">
    <source>
        <dbReference type="ARBA" id="ARBA00023242"/>
    </source>
</evidence>
<dbReference type="PROSITE" id="PS51011">
    <property type="entry name" value="ARID"/>
    <property type="match status" value="1"/>
</dbReference>
<dbReference type="Gene3D" id="1.10.150.60">
    <property type="entry name" value="ARID DNA-binding domain"/>
    <property type="match status" value="1"/>
</dbReference>
<evidence type="ECO:0000256" key="2">
    <source>
        <dbReference type="ARBA" id="ARBA00023163"/>
    </source>
</evidence>
<keyword evidence="3" id="KW-0539">Nucleus</keyword>
<dbReference type="SMART" id="SM01014">
    <property type="entry name" value="ARID"/>
    <property type="match status" value="1"/>
</dbReference>
<feature type="compositionally biased region" description="Polar residues" evidence="4">
    <location>
        <begin position="458"/>
        <end position="481"/>
    </location>
</feature>
<dbReference type="GeneID" id="37056894"/>
<dbReference type="EMBL" id="MSFU01000030">
    <property type="protein sequence ID" value="PWY64686.1"/>
    <property type="molecule type" value="Genomic_DNA"/>
</dbReference>